<dbReference type="PANTHER" id="PTHR24220:SF685">
    <property type="entry name" value="ABC TRANSPORTER RELATED"/>
    <property type="match status" value="1"/>
</dbReference>
<dbReference type="InterPro" id="IPR027417">
    <property type="entry name" value="P-loop_NTPase"/>
</dbReference>
<dbReference type="GO" id="GO:0022857">
    <property type="term" value="F:transmembrane transporter activity"/>
    <property type="evidence" value="ECO:0007669"/>
    <property type="project" value="TreeGrafter"/>
</dbReference>
<evidence type="ECO:0008006" key="3">
    <source>
        <dbReference type="Google" id="ProtNLM"/>
    </source>
</evidence>
<protein>
    <recommendedName>
        <fullName evidence="3">ABC transporter</fullName>
    </recommendedName>
</protein>
<accession>A0A1C4Y983</accession>
<organism evidence="1 2">
    <name type="scientific">Micromonospora coriariae</name>
    <dbReference type="NCBI Taxonomy" id="285665"/>
    <lineage>
        <taxon>Bacteria</taxon>
        <taxon>Bacillati</taxon>
        <taxon>Actinomycetota</taxon>
        <taxon>Actinomycetes</taxon>
        <taxon>Micromonosporales</taxon>
        <taxon>Micromonosporaceae</taxon>
        <taxon>Micromonospora</taxon>
    </lineage>
</organism>
<dbReference type="EMBL" id="LT607412">
    <property type="protein sequence ID" value="SCF17293.1"/>
    <property type="molecule type" value="Genomic_DNA"/>
</dbReference>
<keyword evidence="2" id="KW-1185">Reference proteome</keyword>
<dbReference type="SUPFAM" id="SSF52540">
    <property type="entry name" value="P-loop containing nucleoside triphosphate hydrolases"/>
    <property type="match status" value="1"/>
</dbReference>
<name>A0A1C4Y983_9ACTN</name>
<dbReference type="Gene3D" id="3.40.50.300">
    <property type="entry name" value="P-loop containing nucleotide triphosphate hydrolases"/>
    <property type="match status" value="1"/>
</dbReference>
<dbReference type="InterPro" id="IPR015854">
    <property type="entry name" value="ABC_transpr_LolD-like"/>
</dbReference>
<dbReference type="AlphaFoldDB" id="A0A1C4Y983"/>
<sequence length="116" mass="11984">MDNVVQLDGVTRIYGSRRRPVAALRGVSLVVPASTFVAVMRAAESGKGTSLHCAAGRGRAARSAGRRVGQRQRSAIARALAGCPVVVFADESTGALDPDTGAQVLRLLLVGWTGLG</sequence>
<evidence type="ECO:0000313" key="2">
    <source>
        <dbReference type="Proteomes" id="UP000198243"/>
    </source>
</evidence>
<dbReference type="PANTHER" id="PTHR24220">
    <property type="entry name" value="IMPORT ATP-BINDING PROTEIN"/>
    <property type="match status" value="1"/>
</dbReference>
<gene>
    <name evidence="1" type="ORF">GA0070607_6449</name>
</gene>
<reference evidence="2" key="1">
    <citation type="submission" date="2016-06" db="EMBL/GenBank/DDBJ databases">
        <authorList>
            <person name="Varghese N."/>
            <person name="Submissions Spin"/>
        </authorList>
    </citation>
    <scope>NUCLEOTIDE SEQUENCE [LARGE SCALE GENOMIC DNA]</scope>
    <source>
        <strain evidence="2">DSM 44875</strain>
    </source>
</reference>
<dbReference type="RefSeq" id="WP_089021504.1">
    <property type="nucleotide sequence ID" value="NZ_LT607412.1"/>
</dbReference>
<dbReference type="Proteomes" id="UP000198243">
    <property type="component" value="Chromosome I"/>
</dbReference>
<proteinExistence type="predicted"/>
<dbReference type="GO" id="GO:0005886">
    <property type="term" value="C:plasma membrane"/>
    <property type="evidence" value="ECO:0007669"/>
    <property type="project" value="TreeGrafter"/>
</dbReference>
<evidence type="ECO:0000313" key="1">
    <source>
        <dbReference type="EMBL" id="SCF17293.1"/>
    </source>
</evidence>